<comment type="function">
    <text evidence="9">Core subunit of the mitochondrial membrane respiratory chain NADH dehydrogenase (Complex I) which catalyzes electron transfer from NADH through the respiratory chain, using ubiquinone as an electron acceptor. Essential for the catalytic activity of complex I.</text>
</comment>
<accession>Q6JCQ5</accession>
<feature type="transmembrane region" description="Helical" evidence="9">
    <location>
        <begin position="6"/>
        <end position="27"/>
    </location>
</feature>
<keyword evidence="4 9" id="KW-0813">Transport</keyword>
<keyword evidence="9 10" id="KW-0496">Mitochondrion</keyword>
<dbReference type="InterPro" id="IPR000440">
    <property type="entry name" value="NADH_UbQ/plastoQ_OxRdtase_su3"/>
</dbReference>
<dbReference type="GO" id="GO:0030964">
    <property type="term" value="C:NADH dehydrogenase complex"/>
    <property type="evidence" value="ECO:0007669"/>
    <property type="project" value="TreeGrafter"/>
</dbReference>
<keyword evidence="9" id="KW-0249">Electron transport</keyword>
<dbReference type="Pfam" id="PF00507">
    <property type="entry name" value="Oxidored_q4"/>
    <property type="match status" value="1"/>
</dbReference>
<keyword evidence="9" id="KW-1278">Translocase</keyword>
<evidence type="ECO:0000256" key="4">
    <source>
        <dbReference type="ARBA" id="ARBA00022448"/>
    </source>
</evidence>
<feature type="transmembrane region" description="Helical" evidence="9">
    <location>
        <begin position="57"/>
        <end position="79"/>
    </location>
</feature>
<organism evidence="10">
    <name type="scientific">Tetraleurodes mori</name>
    <name type="common">Mulberry whitefly</name>
    <name type="synonym">Aleyrodes mori</name>
    <dbReference type="NCBI Taxonomy" id="267836"/>
    <lineage>
        <taxon>Eukaryota</taxon>
        <taxon>Metazoa</taxon>
        <taxon>Ecdysozoa</taxon>
        <taxon>Arthropoda</taxon>
        <taxon>Hexapoda</taxon>
        <taxon>Insecta</taxon>
        <taxon>Pterygota</taxon>
        <taxon>Neoptera</taxon>
        <taxon>Paraneoptera</taxon>
        <taxon>Hemiptera</taxon>
        <taxon>Sternorrhyncha</taxon>
        <taxon>Aleyrodoidea</taxon>
        <taxon>Aleyrodidae</taxon>
        <taxon>Aleyrodinae</taxon>
        <taxon>Tetraleurodes</taxon>
    </lineage>
</organism>
<feature type="transmembrane region" description="Helical" evidence="9">
    <location>
        <begin position="85"/>
        <end position="106"/>
    </location>
</feature>
<proteinExistence type="inferred from homology"/>
<geneLocation type="mitochondrion" evidence="10"/>
<keyword evidence="7 9" id="KW-0472">Membrane</keyword>
<comment type="similarity">
    <text evidence="2 9">Belongs to the complex I subunit 3 family.</text>
</comment>
<evidence type="ECO:0000256" key="9">
    <source>
        <dbReference type="RuleBase" id="RU003640"/>
    </source>
</evidence>
<gene>
    <name evidence="10" type="primary">ND3</name>
</gene>
<dbReference type="PANTHER" id="PTHR11058:SF9">
    <property type="entry name" value="NADH-UBIQUINONE OXIDOREDUCTASE CHAIN 3"/>
    <property type="match status" value="1"/>
</dbReference>
<evidence type="ECO:0000256" key="7">
    <source>
        <dbReference type="ARBA" id="ARBA00023136"/>
    </source>
</evidence>
<dbReference type="InterPro" id="IPR038430">
    <property type="entry name" value="NDAH_ubi_oxred_su3_sf"/>
</dbReference>
<keyword evidence="9" id="KW-0520">NAD</keyword>
<dbReference type="GO" id="GO:0008137">
    <property type="term" value="F:NADH dehydrogenase (ubiquinone) activity"/>
    <property type="evidence" value="ECO:0007669"/>
    <property type="project" value="UniProtKB-UniRule"/>
</dbReference>
<name>Q6JCQ5_TETMO</name>
<keyword evidence="9" id="KW-0679">Respiratory chain</keyword>
<reference evidence="10" key="2">
    <citation type="journal article" date="2004" name="BMC Evol. Biol.">
        <title>Organization of the mitochondrial genomes of whiteflies, aphids, and psyllids (Hemiptera, Sternorrhyncha).</title>
        <authorList>
            <person name="Thao M.L."/>
            <person name="Baumann L."/>
            <person name="Baumann P."/>
        </authorList>
    </citation>
    <scope>NUCLEOTIDE SEQUENCE</scope>
</reference>
<comment type="subcellular location">
    <subcellularLocation>
        <location evidence="1">Membrane</location>
    </subcellularLocation>
    <subcellularLocation>
        <location evidence="9">Mitochondrion membrane</location>
        <topology evidence="9">Multi-pass membrane protein</topology>
    </subcellularLocation>
</comment>
<comment type="catalytic activity">
    <reaction evidence="8 9">
        <text>a ubiquinone + NADH + 5 H(+)(in) = a ubiquinol + NAD(+) + 4 H(+)(out)</text>
        <dbReference type="Rhea" id="RHEA:29091"/>
        <dbReference type="Rhea" id="RHEA-COMP:9565"/>
        <dbReference type="Rhea" id="RHEA-COMP:9566"/>
        <dbReference type="ChEBI" id="CHEBI:15378"/>
        <dbReference type="ChEBI" id="CHEBI:16389"/>
        <dbReference type="ChEBI" id="CHEBI:17976"/>
        <dbReference type="ChEBI" id="CHEBI:57540"/>
        <dbReference type="ChEBI" id="CHEBI:57945"/>
        <dbReference type="EC" id="7.1.1.2"/>
    </reaction>
</comment>
<protein>
    <recommendedName>
        <fullName evidence="3 9">NADH-ubiquinone oxidoreductase chain 3</fullName>
        <ecNumber evidence="9">7.1.1.2</ecNumber>
    </recommendedName>
</protein>
<evidence type="ECO:0000256" key="5">
    <source>
        <dbReference type="ARBA" id="ARBA00022692"/>
    </source>
</evidence>
<dbReference type="GO" id="GO:0031966">
    <property type="term" value="C:mitochondrial membrane"/>
    <property type="evidence" value="ECO:0007669"/>
    <property type="project" value="UniProtKB-SubCell"/>
</dbReference>
<dbReference type="AlphaFoldDB" id="Q6JCQ5"/>
<dbReference type="EC" id="7.1.1.2" evidence="9"/>
<keyword evidence="6 9" id="KW-1133">Transmembrane helix</keyword>
<evidence type="ECO:0000256" key="2">
    <source>
        <dbReference type="ARBA" id="ARBA00008472"/>
    </source>
</evidence>
<evidence type="ECO:0000256" key="3">
    <source>
        <dbReference type="ARBA" id="ARBA00021007"/>
    </source>
</evidence>
<reference evidence="10" key="1">
    <citation type="journal article" date="2004" name="Appl. Environ. Microbiol.">
        <title>Evolutionary relationships of primary prokaryotic endosymbionts of whiteflies and their hosts.</title>
        <authorList>
            <person name="Thao M.L."/>
            <person name="Baumann P."/>
        </authorList>
    </citation>
    <scope>NUCLEOTIDE SEQUENCE</scope>
</reference>
<evidence type="ECO:0000256" key="1">
    <source>
        <dbReference type="ARBA" id="ARBA00004370"/>
    </source>
</evidence>
<dbReference type="Gene3D" id="1.20.58.1610">
    <property type="entry name" value="NADH:ubiquinone/plastoquinone oxidoreductase, chain 3"/>
    <property type="match status" value="1"/>
</dbReference>
<evidence type="ECO:0000256" key="8">
    <source>
        <dbReference type="ARBA" id="ARBA00049551"/>
    </source>
</evidence>
<sequence>MLLGLFYSILLILTIFLLSIIGILTNIKLKHSREKYSTFECGFDLLSLLRLPFSLNFYFITIIFLIFDVELTLILPFVFNMKFLFVVQITYLMIFFFFILIAGFMYEWMMGLLNWLI</sequence>
<dbReference type="PANTHER" id="PTHR11058">
    <property type="entry name" value="NADH-UBIQUINONE OXIDOREDUCTASE CHAIN 3"/>
    <property type="match status" value="1"/>
</dbReference>
<keyword evidence="9" id="KW-0830">Ubiquinone</keyword>
<evidence type="ECO:0000313" key="10">
    <source>
        <dbReference type="EMBL" id="AAS77782.1"/>
    </source>
</evidence>
<keyword evidence="5 9" id="KW-0812">Transmembrane</keyword>
<dbReference type="EMBL" id="AY521263">
    <property type="protein sequence ID" value="AAS77782.1"/>
    <property type="molecule type" value="Genomic_DNA"/>
</dbReference>
<evidence type="ECO:0000256" key="6">
    <source>
        <dbReference type="ARBA" id="ARBA00022989"/>
    </source>
</evidence>